<name>R8BWA6_PHAM7</name>
<dbReference type="InterPro" id="IPR006058">
    <property type="entry name" value="2Fe2S_fd_BS"/>
</dbReference>
<feature type="binding site" evidence="19">
    <location>
        <position position="363"/>
    </location>
    <ligand>
        <name>FAD</name>
        <dbReference type="ChEBI" id="CHEBI:57692"/>
    </ligand>
</feature>
<feature type="binding site" evidence="19">
    <location>
        <position position="932"/>
    </location>
    <ligand>
        <name>substrate</name>
    </ligand>
</feature>
<dbReference type="FunFam" id="3.30.465.10:FF:000004">
    <property type="entry name" value="Xanthine dehydrogenase/oxidase"/>
    <property type="match status" value="1"/>
</dbReference>
<dbReference type="SUPFAM" id="SSF54665">
    <property type="entry name" value="CO dehydrogenase molybdoprotein N-domain-like"/>
    <property type="match status" value="1"/>
</dbReference>
<dbReference type="GO" id="GO:0004854">
    <property type="term" value="F:xanthine dehydrogenase activity"/>
    <property type="evidence" value="ECO:0007669"/>
    <property type="project" value="UniProtKB-EC"/>
</dbReference>
<feature type="binding site" evidence="20">
    <location>
        <position position="169"/>
    </location>
    <ligand>
        <name>[2Fe-2S] cluster</name>
        <dbReference type="ChEBI" id="CHEBI:190135"/>
        <label>2</label>
    </ligand>
</feature>
<dbReference type="PROSITE" id="PS51387">
    <property type="entry name" value="FAD_PCMH"/>
    <property type="match status" value="1"/>
</dbReference>
<dbReference type="SMART" id="SM01092">
    <property type="entry name" value="CO_deh_flav_C"/>
    <property type="match status" value="1"/>
</dbReference>
<feature type="binding site" evidence="20">
    <location>
        <position position="816"/>
    </location>
    <ligand>
        <name>Mo-molybdopterin</name>
        <dbReference type="ChEBI" id="CHEBI:71302"/>
    </ligand>
    <ligandPart>
        <name>Mo</name>
        <dbReference type="ChEBI" id="CHEBI:28685"/>
    </ligandPart>
</feature>
<dbReference type="KEGG" id="tmn:UCRPA7_883"/>
<dbReference type="HOGENOM" id="CLU_001681_1_2_1"/>
<evidence type="ECO:0000256" key="10">
    <source>
        <dbReference type="ARBA" id="ARBA00023002"/>
    </source>
</evidence>
<comment type="similarity">
    <text evidence="3">Belongs to the xanthine dehydrogenase family.</text>
</comment>
<dbReference type="Pfam" id="PF01799">
    <property type="entry name" value="Fer2_2"/>
    <property type="match status" value="1"/>
</dbReference>
<dbReference type="RefSeq" id="XP_007911665.1">
    <property type="nucleotide sequence ID" value="XM_007913474.1"/>
</dbReference>
<dbReference type="Gene3D" id="3.30.465.10">
    <property type="match status" value="1"/>
</dbReference>
<dbReference type="FunFam" id="3.30.365.10:FF:000002">
    <property type="entry name" value="Xanthine dehydrogenase oxidase"/>
    <property type="match status" value="1"/>
</dbReference>
<dbReference type="Gene3D" id="3.90.1170.50">
    <property type="entry name" value="Aldehyde oxidase/xanthine dehydrogenase, a/b hammerhead"/>
    <property type="match status" value="1"/>
</dbReference>
<comment type="catalytic activity">
    <reaction evidence="16">
        <text>xanthine + NAD(+) + H2O = urate + NADH + H(+)</text>
        <dbReference type="Rhea" id="RHEA:16669"/>
        <dbReference type="ChEBI" id="CHEBI:15377"/>
        <dbReference type="ChEBI" id="CHEBI:15378"/>
        <dbReference type="ChEBI" id="CHEBI:17712"/>
        <dbReference type="ChEBI" id="CHEBI:17775"/>
        <dbReference type="ChEBI" id="CHEBI:57540"/>
        <dbReference type="ChEBI" id="CHEBI:57945"/>
        <dbReference type="EC" id="1.17.1.4"/>
    </reaction>
</comment>
<evidence type="ECO:0000256" key="19">
    <source>
        <dbReference type="PIRSR" id="PIRSR000127-2"/>
    </source>
</evidence>
<dbReference type="FunFam" id="3.10.20.30:FF:000015">
    <property type="entry name" value="Aldehyde oxidase 1"/>
    <property type="match status" value="1"/>
</dbReference>
<evidence type="ECO:0000259" key="22">
    <source>
        <dbReference type="PROSITE" id="PS51387"/>
    </source>
</evidence>
<keyword evidence="8 20" id="KW-0479">Metal-binding</keyword>
<evidence type="ECO:0000256" key="20">
    <source>
        <dbReference type="PIRSR" id="PIRSR000127-3"/>
    </source>
</evidence>
<evidence type="ECO:0000256" key="11">
    <source>
        <dbReference type="ARBA" id="ARBA00023004"/>
    </source>
</evidence>
<dbReference type="PANTHER" id="PTHR45444">
    <property type="entry name" value="XANTHINE DEHYDROGENASE"/>
    <property type="match status" value="1"/>
</dbReference>
<dbReference type="EMBL" id="KB932817">
    <property type="protein sequence ID" value="EOO03628.1"/>
    <property type="molecule type" value="Genomic_DNA"/>
</dbReference>
<dbReference type="GeneID" id="19329720"/>
<evidence type="ECO:0000256" key="1">
    <source>
        <dbReference type="ARBA" id="ARBA00001974"/>
    </source>
</evidence>
<dbReference type="Pfam" id="PF03450">
    <property type="entry name" value="CO_deh_flav_C"/>
    <property type="match status" value="1"/>
</dbReference>
<dbReference type="Proteomes" id="UP000014074">
    <property type="component" value="Unassembled WGS sequence"/>
</dbReference>
<dbReference type="InterPro" id="IPR001041">
    <property type="entry name" value="2Fe-2S_ferredoxin-type"/>
</dbReference>
<evidence type="ECO:0000256" key="7">
    <source>
        <dbReference type="ARBA" id="ARBA00022714"/>
    </source>
</evidence>
<dbReference type="SUPFAM" id="SSF54292">
    <property type="entry name" value="2Fe-2S ferredoxin-like"/>
    <property type="match status" value="1"/>
</dbReference>
<feature type="domain" description="FAD-binding PCMH-type" evidence="22">
    <location>
        <begin position="255"/>
        <end position="439"/>
    </location>
</feature>
<feature type="binding site" evidence="20">
    <location>
        <position position="63"/>
    </location>
    <ligand>
        <name>[2Fe-2S] cluster</name>
        <dbReference type="ChEBI" id="CHEBI:190135"/>
        <label>1</label>
    </ligand>
</feature>
<dbReference type="PANTHER" id="PTHR45444:SF3">
    <property type="entry name" value="XANTHINE DEHYDROGENASE"/>
    <property type="match status" value="1"/>
</dbReference>
<dbReference type="GO" id="GO:0071949">
    <property type="term" value="F:FAD binding"/>
    <property type="evidence" value="ECO:0007669"/>
    <property type="project" value="InterPro"/>
</dbReference>
<dbReference type="InterPro" id="IPR036884">
    <property type="entry name" value="2Fe-2S-bd_dom_sf"/>
</dbReference>
<dbReference type="InterPro" id="IPR036010">
    <property type="entry name" value="2Fe-2S_ferredoxin-like_sf"/>
</dbReference>
<dbReference type="Pfam" id="PF01315">
    <property type="entry name" value="Ald_Xan_dh_C"/>
    <property type="match status" value="1"/>
</dbReference>
<evidence type="ECO:0000313" key="24">
    <source>
        <dbReference type="Proteomes" id="UP000014074"/>
    </source>
</evidence>
<dbReference type="InterPro" id="IPR016166">
    <property type="entry name" value="FAD-bd_PCMH"/>
</dbReference>
<evidence type="ECO:0000256" key="5">
    <source>
        <dbReference type="ARBA" id="ARBA00022505"/>
    </source>
</evidence>
<keyword evidence="24" id="KW-1185">Reference proteome</keyword>
<feature type="binding site" evidence="19">
    <location>
        <position position="386"/>
    </location>
    <ligand>
        <name>FAD</name>
        <dbReference type="ChEBI" id="CHEBI:57692"/>
    </ligand>
</feature>
<evidence type="ECO:0000256" key="17">
    <source>
        <dbReference type="ARBA" id="ARBA00049517"/>
    </source>
</evidence>
<feature type="binding site" evidence="20">
    <location>
        <position position="785"/>
    </location>
    <ligand>
        <name>Mo-molybdopterin</name>
        <dbReference type="ChEBI" id="CHEBI:71302"/>
    </ligand>
    <ligandPart>
        <name>Mo</name>
        <dbReference type="ChEBI" id="CHEBI:28685"/>
    </ligandPart>
</feature>
<feature type="binding site" evidence="20">
    <location>
        <position position="1097"/>
    </location>
    <ligand>
        <name>Mo-molybdopterin</name>
        <dbReference type="ChEBI" id="CHEBI:71302"/>
    </ligand>
    <ligandPart>
        <name>Mo</name>
        <dbReference type="ChEBI" id="CHEBI:28685"/>
    </ligandPart>
</feature>
<keyword evidence="7 20" id="KW-0001">2Fe-2S</keyword>
<evidence type="ECO:0000256" key="15">
    <source>
        <dbReference type="ARBA" id="ARBA00034078"/>
    </source>
</evidence>
<dbReference type="SMART" id="SM01008">
    <property type="entry name" value="Ald_Xan_dh_C"/>
    <property type="match status" value="1"/>
</dbReference>
<comment type="catalytic activity">
    <reaction evidence="17">
        <text>hypoxanthine + NAD(+) + H2O = xanthine + NADH + H(+)</text>
        <dbReference type="Rhea" id="RHEA:24670"/>
        <dbReference type="ChEBI" id="CHEBI:15377"/>
        <dbReference type="ChEBI" id="CHEBI:15378"/>
        <dbReference type="ChEBI" id="CHEBI:17368"/>
        <dbReference type="ChEBI" id="CHEBI:17712"/>
        <dbReference type="ChEBI" id="CHEBI:57540"/>
        <dbReference type="ChEBI" id="CHEBI:57945"/>
        <dbReference type="EC" id="1.17.1.4"/>
    </reaction>
</comment>
<evidence type="ECO:0000256" key="8">
    <source>
        <dbReference type="ARBA" id="ARBA00022723"/>
    </source>
</evidence>
<dbReference type="SUPFAM" id="SSF56003">
    <property type="entry name" value="Molybdenum cofactor-binding domain"/>
    <property type="match status" value="1"/>
</dbReference>
<dbReference type="FunFam" id="3.30.43.10:FF:000001">
    <property type="entry name" value="Xanthine dehydrogenase/oxidase"/>
    <property type="match status" value="1"/>
</dbReference>
<comment type="cofactor">
    <cofactor evidence="1 19">
        <name>FAD</name>
        <dbReference type="ChEBI" id="CHEBI:57692"/>
    </cofactor>
</comment>
<dbReference type="PROSITE" id="PS51085">
    <property type="entry name" value="2FE2S_FER_2"/>
    <property type="match status" value="1"/>
</dbReference>
<evidence type="ECO:0000256" key="2">
    <source>
        <dbReference type="ARBA" id="ARBA00004275"/>
    </source>
</evidence>
<dbReference type="Pfam" id="PF02738">
    <property type="entry name" value="MoCoBD_1"/>
    <property type="match status" value="1"/>
</dbReference>
<evidence type="ECO:0000256" key="4">
    <source>
        <dbReference type="ARBA" id="ARBA00013123"/>
    </source>
</evidence>
<dbReference type="FunFam" id="3.30.365.10:FF:000003">
    <property type="entry name" value="Aldehyde oxidase 1"/>
    <property type="match status" value="1"/>
</dbReference>
<dbReference type="Gene3D" id="3.30.365.10">
    <property type="entry name" value="Aldehyde oxidase/xanthine dehydrogenase, molybdopterin binding domain"/>
    <property type="match status" value="4"/>
</dbReference>
<dbReference type="InterPro" id="IPR036856">
    <property type="entry name" value="Ald_Oxase/Xan_DH_a/b_sf"/>
</dbReference>
<evidence type="ECO:0000313" key="23">
    <source>
        <dbReference type="EMBL" id="EOO03628.1"/>
    </source>
</evidence>
<dbReference type="InterPro" id="IPR037165">
    <property type="entry name" value="AldOxase/xan_DH_Mopterin-bd_sf"/>
</dbReference>
<dbReference type="InterPro" id="IPR046867">
    <property type="entry name" value="AldOxase/xan_DH_MoCoBD2"/>
</dbReference>
<dbReference type="Gene3D" id="1.10.150.120">
    <property type="entry name" value="[2Fe-2S]-binding domain"/>
    <property type="match status" value="1"/>
</dbReference>
<keyword evidence="12 20" id="KW-0411">Iron-sulfur</keyword>
<feature type="binding site" evidence="20">
    <location>
        <position position="71"/>
    </location>
    <ligand>
        <name>[2Fe-2S] cluster</name>
        <dbReference type="ChEBI" id="CHEBI:190135"/>
        <label>1</label>
    </ligand>
</feature>
<evidence type="ECO:0000256" key="18">
    <source>
        <dbReference type="PIRSR" id="PIRSR000127-1"/>
    </source>
</evidence>
<dbReference type="Gene3D" id="3.30.43.10">
    <property type="entry name" value="Uridine Diphospho-n-acetylenolpyruvylglucosamine Reductase, domain 2"/>
    <property type="match status" value="1"/>
</dbReference>
<feature type="active site" description="Proton acceptor" evidence="18">
    <location>
        <position position="1286"/>
    </location>
</feature>
<dbReference type="Gene3D" id="3.10.20.30">
    <property type="match status" value="1"/>
</dbReference>
<keyword evidence="6" id="KW-0285">Flavoprotein</keyword>
<keyword evidence="13" id="KW-0520">NAD</keyword>
<evidence type="ECO:0000256" key="16">
    <source>
        <dbReference type="ARBA" id="ARBA00049017"/>
    </source>
</evidence>
<dbReference type="NCBIfam" id="TIGR02963">
    <property type="entry name" value="xanthine_xdhA"/>
    <property type="match status" value="1"/>
</dbReference>
<evidence type="ECO:0000256" key="14">
    <source>
        <dbReference type="ARBA" id="ARBA00023140"/>
    </source>
</evidence>
<feature type="binding site" evidence="19">
    <location>
        <position position="1028"/>
    </location>
    <ligand>
        <name>substrate</name>
    </ligand>
</feature>
<dbReference type="GO" id="GO:0051537">
    <property type="term" value="F:2 iron, 2 sulfur cluster binding"/>
    <property type="evidence" value="ECO:0007669"/>
    <property type="project" value="UniProtKB-KW"/>
</dbReference>
<keyword evidence="14" id="KW-0576">Peroxisome</keyword>
<keyword evidence="5 20" id="KW-0500">Molybdenum</keyword>
<evidence type="ECO:0000256" key="3">
    <source>
        <dbReference type="ARBA" id="ARBA00006849"/>
    </source>
</evidence>
<feature type="binding site" evidence="19">
    <location>
        <position position="447"/>
    </location>
    <ligand>
        <name>FAD</name>
        <dbReference type="ChEBI" id="CHEBI:57692"/>
    </ligand>
</feature>
<feature type="binding site" evidence="20">
    <location>
        <position position="93"/>
    </location>
    <ligand>
        <name>[2Fe-2S] cluster</name>
        <dbReference type="ChEBI" id="CHEBI:190135"/>
        <label>1</label>
    </ligand>
</feature>
<sequence>MAPIAISPERDPAPQVGSLTTSFDDTIRFYLNGTKVILDEIDPEVTLLEYLRGIGLTGTKLGCGEGGCGACTVVISQYNPTTKEIYHASVNACLAPLASVDGKHVITIEGIGNVKRPHPAQERVAKGNGSQCGFCTPGIVMSLYALLRNNESPTEHDIEEAFDGNLCRCTGYRPILDAAQTFSVQKGCGKATTNGGSGCCMENGNGADGCCKNKSLDDGQPIKRFTPPGFIEYKPDTELIFPPALKKHDFKPLAFGNKRKRWYRPVTLDQLLEIKSVYPTAKIIGGSTETQIEIKFKAMKYPVSVFVGDIPELRQFSLKDDHIEIGGNVILTDLENICEQALEHYGPEKGQVFSAMFKQLKYFAGRQIRNVGTPAGNLATASPISDLNPVLMAADAVLIAKSLEKTTEIPMSQFFKGYRRTALTPDAIIASIRIPITQKNEYFRAYKQAKRKDDDIAIVTSAQRVRLDDDGVIEEANLVYGGMAPFTVAAKQANEFMVGKKFADLETLEGTMNALEKDFNLQFGVPGGMASYRKALALSLFYRFYHEVMLSLGDIKNLDEQAVEELEREISTGETDGSATMAYEKVILGKANPHVAALKQTTGEAQYTDDIPPLANELHGCLVLSTKAHAKITSIDYSAALEIPGVVDYIDKDDFPTPDANHWGAPHFEEVFLAEDEIYTTGQPIALILAKTALKAAEGARAVKVEYEELPAIFSMEEAIEKESFFNFFREIKKGDPEEAFKNCDYTFTGIARMGGQEHFYLETNACIAIPKPEDGEMEIFSSTQNCNEMQVFASRALGVSANKVVVKVKRLGGGFGGKETRSIQLSTILAVAANKTRKPVRCMLTREEDMVTSGQRHPFLGKWKVGVNKDGKIQALDLDIFNNGGWSWDLSAAVCERALSHSDGCYLIPNIHVRGRICKTNTMSNTAFRGFGGPQGMFIAETYMDEVADRLGMAPEKFREINFYKDNQETHFNQPLTDWHVPLMYKQVQEESNYAARKEAIRKFNDTHKWRKRGINLIPTKFGISFTALWFNQAGALVHIYHDGSILVAHGGTEMGQGLHTKMSMIAAEALQVPLDTVFISETATNTVANASATAASASSDLNGYAIFNACAQLNERLAPYREKLGPSATMKELAHAAYFDRVNLSAQGFYKTPEIGYTWGENKGKMFFYFTQGVAAAEVEIDTLTGTWTCLRADIKMDVGRSINPSIDYGQIQGAFVQGLGLFTMEESLWLRNGPQAGMLFTRGPGAYKIPGFRDVPQVFNVSLLKDVEWKDLRTIQRSRGVGEPPLFMGSVVFFAIRDALKAAREQYGVAAKVGSEGGEGDGLLRLESPATPERIRLACVDPIMERARVLPKEGEKNFFIAI</sequence>
<feature type="binding site" evidence="20">
    <location>
        <position position="135"/>
    </location>
    <ligand>
        <name>[2Fe-2S] cluster</name>
        <dbReference type="ChEBI" id="CHEBI:190135"/>
        <label>2</label>
    </ligand>
</feature>
<dbReference type="OrthoDB" id="8300278at2759"/>
<dbReference type="GO" id="GO:0005506">
    <property type="term" value="F:iron ion binding"/>
    <property type="evidence" value="ECO:0007669"/>
    <property type="project" value="InterPro"/>
</dbReference>
<dbReference type="GO" id="GO:0006145">
    <property type="term" value="P:purine nucleobase catabolic process"/>
    <property type="evidence" value="ECO:0007669"/>
    <property type="project" value="UniProtKB-ARBA"/>
</dbReference>
<dbReference type="InterPro" id="IPR012675">
    <property type="entry name" value="Beta-grasp_dom_sf"/>
</dbReference>
<feature type="binding site" evidence="20">
    <location>
        <position position="132"/>
    </location>
    <ligand>
        <name>[2Fe-2S] cluster</name>
        <dbReference type="ChEBI" id="CHEBI:190135"/>
        <label>2</label>
    </ligand>
</feature>
<reference evidence="24" key="1">
    <citation type="journal article" date="2013" name="Genome Announc.">
        <title>Draft genome sequence of the ascomycete Phaeoacremonium aleophilum strain UCR-PA7, a causal agent of the esca disease complex in grapevines.</title>
        <authorList>
            <person name="Blanco-Ulate B."/>
            <person name="Rolshausen P."/>
            <person name="Cantu D."/>
        </authorList>
    </citation>
    <scope>NUCLEOTIDE SEQUENCE [LARGE SCALE GENOMIC DNA]</scope>
    <source>
        <strain evidence="24">UCR-PA7</strain>
    </source>
</reference>
<dbReference type="InterPro" id="IPR002888">
    <property type="entry name" value="2Fe-2S-bd"/>
</dbReference>
<dbReference type="GO" id="GO:0005777">
    <property type="term" value="C:peroxisome"/>
    <property type="evidence" value="ECO:0007669"/>
    <property type="project" value="UniProtKB-SubCell"/>
</dbReference>
<dbReference type="InterPro" id="IPR036683">
    <property type="entry name" value="CO_DH_flav_C_dom_sf"/>
</dbReference>
<dbReference type="PIRSF" id="PIRSF000127">
    <property type="entry name" value="Xanthine_DH"/>
    <property type="match status" value="1"/>
</dbReference>
<dbReference type="InterPro" id="IPR008274">
    <property type="entry name" value="AldOxase/xan_DH_MoCoBD1"/>
</dbReference>
<proteinExistence type="inferred from homology"/>
<feature type="binding site" evidence="20">
    <location>
        <position position="930"/>
    </location>
    <ligand>
        <name>Mo-molybdopterin</name>
        <dbReference type="ChEBI" id="CHEBI:71302"/>
    </ligand>
    <ligandPart>
        <name>Mo</name>
        <dbReference type="ChEBI" id="CHEBI:28685"/>
    </ligandPart>
</feature>
<feature type="binding site" evidence="20">
    <location>
        <position position="167"/>
    </location>
    <ligand>
        <name>[2Fe-2S] cluster</name>
        <dbReference type="ChEBI" id="CHEBI:190135"/>
        <label>2</label>
    </ligand>
</feature>
<dbReference type="InterPro" id="IPR016208">
    <property type="entry name" value="Ald_Oxase/xanthine_DH-like"/>
</dbReference>
<dbReference type="SUPFAM" id="SSF47741">
    <property type="entry name" value="CO dehydrogenase ISP C-domain like"/>
    <property type="match status" value="1"/>
</dbReference>
<keyword evidence="10" id="KW-0560">Oxidoreductase</keyword>
<comment type="cofactor">
    <cofactor evidence="20">
        <name>[2Fe-2S] cluster</name>
        <dbReference type="ChEBI" id="CHEBI:190135"/>
    </cofactor>
    <text evidence="20">Binds 2 [2Fe-2S] clusters.</text>
</comment>
<dbReference type="InterPro" id="IPR014307">
    <property type="entry name" value="Xanthine_DH_ssu"/>
</dbReference>
<dbReference type="Gene3D" id="3.30.390.50">
    <property type="entry name" value="CO dehydrogenase flavoprotein, C-terminal domain"/>
    <property type="match status" value="1"/>
</dbReference>
<evidence type="ECO:0000259" key="21">
    <source>
        <dbReference type="PROSITE" id="PS51085"/>
    </source>
</evidence>
<comment type="subcellular location">
    <subcellularLocation>
        <location evidence="2">Peroxisome</location>
    </subcellularLocation>
</comment>
<evidence type="ECO:0000256" key="12">
    <source>
        <dbReference type="ARBA" id="ARBA00023014"/>
    </source>
</evidence>
<dbReference type="Pfam" id="PF00111">
    <property type="entry name" value="Fer2"/>
    <property type="match status" value="1"/>
</dbReference>
<accession>R8BWA6</accession>
<dbReference type="SUPFAM" id="SSF55447">
    <property type="entry name" value="CO dehydrogenase flavoprotein C-terminal domain-like"/>
    <property type="match status" value="1"/>
</dbReference>
<feature type="binding site" evidence="20">
    <location>
        <position position="68"/>
    </location>
    <ligand>
        <name>[2Fe-2S] cluster</name>
        <dbReference type="ChEBI" id="CHEBI:190135"/>
        <label>1</label>
    </ligand>
</feature>
<feature type="binding site" evidence="19">
    <location>
        <position position="820"/>
    </location>
    <ligand>
        <name>substrate</name>
    </ligand>
</feature>
<dbReference type="InterPro" id="IPR016169">
    <property type="entry name" value="FAD-bd_PCMH_sub2"/>
</dbReference>
<dbReference type="EC" id="1.17.1.4" evidence="4"/>
<dbReference type="Pfam" id="PF20256">
    <property type="entry name" value="MoCoBD_2"/>
    <property type="match status" value="1"/>
</dbReference>
<evidence type="ECO:0000256" key="6">
    <source>
        <dbReference type="ARBA" id="ARBA00022630"/>
    </source>
</evidence>
<dbReference type="SUPFAM" id="SSF56176">
    <property type="entry name" value="FAD-binding/transporter-associated domain-like"/>
    <property type="match status" value="1"/>
</dbReference>
<dbReference type="InterPro" id="IPR036318">
    <property type="entry name" value="FAD-bd_PCMH-like_sf"/>
</dbReference>
<keyword evidence="9 19" id="KW-0274">FAD</keyword>
<dbReference type="Pfam" id="PF00941">
    <property type="entry name" value="FAD_binding_5"/>
    <property type="match status" value="1"/>
</dbReference>
<gene>
    <name evidence="23" type="ORF">UCRPA7_883</name>
</gene>
<evidence type="ECO:0000256" key="9">
    <source>
        <dbReference type="ARBA" id="ARBA00022827"/>
    </source>
</evidence>
<dbReference type="PROSITE" id="PS00197">
    <property type="entry name" value="2FE2S_FER_1"/>
    <property type="match status" value="1"/>
</dbReference>
<evidence type="ECO:0000256" key="13">
    <source>
        <dbReference type="ARBA" id="ARBA00023027"/>
    </source>
</evidence>
<dbReference type="InterPro" id="IPR002346">
    <property type="entry name" value="Mopterin_DH_FAD-bd"/>
</dbReference>
<organism evidence="23 24">
    <name type="scientific">Phaeoacremonium minimum (strain UCR-PA7)</name>
    <name type="common">Esca disease fungus</name>
    <name type="synonym">Togninia minima</name>
    <dbReference type="NCBI Taxonomy" id="1286976"/>
    <lineage>
        <taxon>Eukaryota</taxon>
        <taxon>Fungi</taxon>
        <taxon>Dikarya</taxon>
        <taxon>Ascomycota</taxon>
        <taxon>Pezizomycotina</taxon>
        <taxon>Sordariomycetes</taxon>
        <taxon>Sordariomycetidae</taxon>
        <taxon>Togniniales</taxon>
        <taxon>Togniniaceae</taxon>
        <taxon>Phaeoacremonium</taxon>
    </lineage>
</organism>
<dbReference type="FunFam" id="3.90.1170.50:FF:000001">
    <property type="entry name" value="Aldehyde oxidase 1"/>
    <property type="match status" value="1"/>
</dbReference>
<dbReference type="InterPro" id="IPR005107">
    <property type="entry name" value="CO_DH_flav_C"/>
</dbReference>
<feature type="binding site" evidence="19">
    <location>
        <position position="898"/>
    </location>
    <ligand>
        <name>substrate</name>
    </ligand>
</feature>
<dbReference type="InterPro" id="IPR016167">
    <property type="entry name" value="FAD-bd_PCMH_sub1"/>
</dbReference>
<comment type="cofactor">
    <cofactor evidence="15">
        <name>[2Fe-2S] cluster</name>
        <dbReference type="ChEBI" id="CHEBI:190135"/>
    </cofactor>
</comment>
<keyword evidence="11 20" id="KW-0408">Iron</keyword>
<dbReference type="InterPro" id="IPR000674">
    <property type="entry name" value="Ald_Oxase/Xan_DH_a/b"/>
</dbReference>
<dbReference type="eggNOG" id="KOG0430">
    <property type="taxonomic scope" value="Eukaryota"/>
</dbReference>
<feature type="domain" description="2Fe-2S ferredoxin-type" evidence="21">
    <location>
        <begin position="25"/>
        <end position="111"/>
    </location>
</feature>
<protein>
    <recommendedName>
        <fullName evidence="4">xanthine dehydrogenase</fullName>
        <ecNumber evidence="4">1.17.1.4</ecNumber>
    </recommendedName>
</protein>
<comment type="cofactor">
    <cofactor evidence="20">
        <name>Mo-molybdopterin</name>
        <dbReference type="ChEBI" id="CHEBI:71302"/>
    </cofactor>
    <text evidence="20">Binds 1 Mo-molybdopterin (Mo-MPT) cofactor per subunit.</text>
</comment>